<dbReference type="InterPro" id="IPR050812">
    <property type="entry name" value="Preph/Arog_dehydrog"/>
</dbReference>
<dbReference type="PANTHER" id="PTHR21363:SF0">
    <property type="entry name" value="PREPHENATE DEHYDROGENASE [NADP(+)]"/>
    <property type="match status" value="1"/>
</dbReference>
<dbReference type="GO" id="GO:0008977">
    <property type="term" value="F:prephenate dehydrogenase (NAD+) activity"/>
    <property type="evidence" value="ECO:0007669"/>
    <property type="project" value="InterPro"/>
</dbReference>
<dbReference type="GO" id="GO:0004665">
    <property type="term" value="F:prephenate dehydrogenase (NADP+) activity"/>
    <property type="evidence" value="ECO:0007669"/>
    <property type="project" value="InterPro"/>
</dbReference>
<feature type="domain" description="Prephenate/arogenate dehydrogenase" evidence="2">
    <location>
        <begin position="2"/>
        <end position="284"/>
    </location>
</feature>
<proteinExistence type="predicted"/>
<name>R7ZTE2_9BACT</name>
<dbReference type="InterPro" id="IPR046825">
    <property type="entry name" value="PDH_C"/>
</dbReference>
<dbReference type="STRING" id="1232681.ADIS_2166"/>
<keyword evidence="4" id="KW-1185">Reference proteome</keyword>
<gene>
    <name evidence="3" type="ORF">ADIS_2166</name>
</gene>
<protein>
    <recommendedName>
        <fullName evidence="2">Prephenate/arogenate dehydrogenase domain-containing protein</fullName>
    </recommendedName>
</protein>
<dbReference type="GO" id="GO:0070403">
    <property type="term" value="F:NAD+ binding"/>
    <property type="evidence" value="ECO:0007669"/>
    <property type="project" value="InterPro"/>
</dbReference>
<dbReference type="Pfam" id="PF02153">
    <property type="entry name" value="PDH_N"/>
    <property type="match status" value="1"/>
</dbReference>
<evidence type="ECO:0000313" key="4">
    <source>
        <dbReference type="Proteomes" id="UP000013909"/>
    </source>
</evidence>
<dbReference type="InterPro" id="IPR036291">
    <property type="entry name" value="NAD(P)-bd_dom_sf"/>
</dbReference>
<dbReference type="EMBL" id="AQHR01000059">
    <property type="protein sequence ID" value="EON77298.1"/>
    <property type="molecule type" value="Genomic_DNA"/>
</dbReference>
<dbReference type="Pfam" id="PF20463">
    <property type="entry name" value="PDH_C"/>
    <property type="match status" value="1"/>
</dbReference>
<sequence>MKKIHIIGLGLLGGSFALVIKKKRPDLIVTGFDQSAKHLEQAIALGMITEAKEQPDPDTDVVVLATPVDTLTNLLEQTLNQTGDRTLVFDFGSTKELICEKIGSHPKRANYLAVHPIAGTENSGPKAAEIGLFDGKVMIICEMEKTDVHLKGMAYELFELMNMKLRFMDPKEHDLHLAYVSHLSHVTSFMLGKTVLDKTADERHIFDMAGSGFASTVRLAKSSPAMWAPIFIENRKNLLQAMDSYIAHMQAFRDKIAAQDYEGLTDEMIDANKIRDILDLEKGR</sequence>
<dbReference type="Proteomes" id="UP000013909">
    <property type="component" value="Unassembled WGS sequence"/>
</dbReference>
<evidence type="ECO:0000313" key="3">
    <source>
        <dbReference type="EMBL" id="EON77298.1"/>
    </source>
</evidence>
<dbReference type="RefSeq" id="WP_010854304.1">
    <property type="nucleotide sequence ID" value="NZ_AQHR01000059.1"/>
</dbReference>
<dbReference type="InterPro" id="IPR046826">
    <property type="entry name" value="PDH_N"/>
</dbReference>
<dbReference type="InterPro" id="IPR008927">
    <property type="entry name" value="6-PGluconate_DH-like_C_sf"/>
</dbReference>
<dbReference type="AlphaFoldDB" id="R7ZTE2"/>
<dbReference type="PANTHER" id="PTHR21363">
    <property type="entry name" value="PREPHENATE DEHYDROGENASE"/>
    <property type="match status" value="1"/>
</dbReference>
<accession>R7ZTE2</accession>
<dbReference type="PROSITE" id="PS51176">
    <property type="entry name" value="PDH_ADH"/>
    <property type="match status" value="1"/>
</dbReference>
<comment type="caution">
    <text evidence="3">The sequence shown here is derived from an EMBL/GenBank/DDBJ whole genome shotgun (WGS) entry which is preliminary data.</text>
</comment>
<dbReference type="SUPFAM" id="SSF48179">
    <property type="entry name" value="6-phosphogluconate dehydrogenase C-terminal domain-like"/>
    <property type="match status" value="1"/>
</dbReference>
<dbReference type="InterPro" id="IPR003099">
    <property type="entry name" value="Prephen_DH"/>
</dbReference>
<dbReference type="GO" id="GO:0006571">
    <property type="term" value="P:tyrosine biosynthetic process"/>
    <property type="evidence" value="ECO:0007669"/>
    <property type="project" value="InterPro"/>
</dbReference>
<dbReference type="NCBIfam" id="NF006307">
    <property type="entry name" value="PRK08507.1"/>
    <property type="match status" value="1"/>
</dbReference>
<dbReference type="SUPFAM" id="SSF51735">
    <property type="entry name" value="NAD(P)-binding Rossmann-fold domains"/>
    <property type="match status" value="1"/>
</dbReference>
<reference evidence="3 4" key="1">
    <citation type="submission" date="2013-02" db="EMBL/GenBank/DDBJ databases">
        <title>A novel strain isolated from Lonar lake, Maharashtra, India.</title>
        <authorList>
            <person name="Singh A."/>
        </authorList>
    </citation>
    <scope>NUCLEOTIDE SEQUENCE [LARGE SCALE GENOMIC DNA]</scope>
    <source>
        <strain evidence="3 4">AK24</strain>
    </source>
</reference>
<evidence type="ECO:0000256" key="1">
    <source>
        <dbReference type="ARBA" id="ARBA00023002"/>
    </source>
</evidence>
<dbReference type="OrthoDB" id="9802008at2"/>
<dbReference type="Gene3D" id="3.40.50.720">
    <property type="entry name" value="NAD(P)-binding Rossmann-like Domain"/>
    <property type="match status" value="1"/>
</dbReference>
<dbReference type="PATRIC" id="fig|1288963.3.peg.2157"/>
<keyword evidence="1 3" id="KW-0560">Oxidoreductase</keyword>
<organism evidence="3 4">
    <name type="scientific">Lunatimonas lonarensis</name>
    <dbReference type="NCBI Taxonomy" id="1232681"/>
    <lineage>
        <taxon>Bacteria</taxon>
        <taxon>Pseudomonadati</taxon>
        <taxon>Bacteroidota</taxon>
        <taxon>Cytophagia</taxon>
        <taxon>Cytophagales</taxon>
        <taxon>Cyclobacteriaceae</taxon>
    </lineage>
</organism>
<evidence type="ECO:0000259" key="2">
    <source>
        <dbReference type="PROSITE" id="PS51176"/>
    </source>
</evidence>
<dbReference type="Gene3D" id="1.10.3660.10">
    <property type="entry name" value="6-phosphogluconate dehydrogenase C-terminal like domain"/>
    <property type="match status" value="1"/>
</dbReference>